<evidence type="ECO:0000313" key="5">
    <source>
        <dbReference type="EMBL" id="TIC67492.1"/>
    </source>
</evidence>
<feature type="compositionally biased region" description="Polar residues" evidence="1">
    <location>
        <begin position="215"/>
        <end position="224"/>
    </location>
</feature>
<evidence type="ECO:0000313" key="4">
    <source>
        <dbReference type="EMBL" id="TIC61957.1"/>
    </source>
</evidence>
<dbReference type="Proteomes" id="UP000310708">
    <property type="component" value="Unassembled WGS sequence"/>
</dbReference>
<dbReference type="Proteomes" id="UP000309601">
    <property type="component" value="Unassembled WGS sequence"/>
</dbReference>
<dbReference type="Proteomes" id="UP000305647">
    <property type="component" value="Unassembled WGS sequence"/>
</dbReference>
<comment type="caution">
    <text evidence="3">The sequence shown here is derived from an EMBL/GenBank/DDBJ whole genome shotgun (WGS) entry which is preliminary data.</text>
</comment>
<evidence type="ECO:0000256" key="1">
    <source>
        <dbReference type="SAM" id="MobiDB-lite"/>
    </source>
</evidence>
<dbReference type="Proteomes" id="UP000305362">
    <property type="component" value="Unassembled WGS sequence"/>
</dbReference>
<feature type="region of interest" description="Disordered" evidence="1">
    <location>
        <begin position="215"/>
        <end position="247"/>
    </location>
</feature>
<sequence>MSRLRKEQYKNTIVLSGSAASEKVTLAKRVVDLSKDKDNLRIELRDSLKRNDYTDSRTKLFVIVFSCTEQINELEKQIEEVPEFVLTENKLVYWDSLANSLIANAVDSNKQHKFNLGLAVTLIQDYHASIPVMSWSNSVSVIIQTSTDLLASGIANRARRSLSSQALQHVSSSISDVIITNSASAEYDTESFKSIKTPQDFDKYRKSLDNNLSHDVSFESTSESVRPVSKTKDRKRKGGLQSFDYDDDSHLNEISEKTQKDIRNIQDEAGKETTEEVNIQGSSQDRPDIVSKLKRHPKDYEVDEMNVRAEPKGRKARKRSINKKPLKPLEVEVDEMNV</sequence>
<evidence type="ECO:0000313" key="9">
    <source>
        <dbReference type="Proteomes" id="UP000307169"/>
    </source>
</evidence>
<feature type="compositionally biased region" description="Basic residues" evidence="1">
    <location>
        <begin position="314"/>
        <end position="326"/>
    </location>
</feature>
<feature type="region of interest" description="Disordered" evidence="1">
    <location>
        <begin position="305"/>
        <end position="327"/>
    </location>
</feature>
<evidence type="ECO:0000313" key="8">
    <source>
        <dbReference type="Proteomes" id="UP000305647"/>
    </source>
</evidence>
<name>A0A4T0P672_9BASI</name>
<dbReference type="EMBL" id="SPRV01000025">
    <property type="protein sequence ID" value="TIC61957.1"/>
    <property type="molecule type" value="Genomic_DNA"/>
</dbReference>
<dbReference type="Proteomes" id="UP000307169">
    <property type="component" value="Unassembled WGS sequence"/>
</dbReference>
<feature type="region of interest" description="Disordered" evidence="1">
    <location>
        <begin position="270"/>
        <end position="289"/>
    </location>
</feature>
<gene>
    <name evidence="5" type="ORF">E3Q01_01258</name>
    <name evidence="6" type="ORF">E3Q02_00972</name>
    <name evidence="4" type="ORF">E3Q03_02477</name>
    <name evidence="3" type="ORF">E3Q10_01783</name>
    <name evidence="2" type="ORF">E3Q17_01820</name>
</gene>
<dbReference type="EMBL" id="SPRH01000017">
    <property type="protein sequence ID" value="TIC01401.1"/>
    <property type="molecule type" value="Genomic_DNA"/>
</dbReference>
<proteinExistence type="predicted"/>
<evidence type="ECO:0000313" key="2">
    <source>
        <dbReference type="EMBL" id="TIC01401.1"/>
    </source>
</evidence>
<evidence type="ECO:0000313" key="10">
    <source>
        <dbReference type="Proteomes" id="UP000309601"/>
    </source>
</evidence>
<evidence type="ECO:0000313" key="6">
    <source>
        <dbReference type="EMBL" id="TIC69101.1"/>
    </source>
</evidence>
<evidence type="ECO:0000313" key="3">
    <source>
        <dbReference type="EMBL" id="TIC31129.1"/>
    </source>
</evidence>
<protein>
    <submittedName>
        <fullName evidence="3">Uncharacterized protein</fullName>
    </submittedName>
</protein>
<accession>A0A4T0P672</accession>
<dbReference type="EMBL" id="SPRW01000007">
    <property type="protein sequence ID" value="TIC69101.1"/>
    <property type="molecule type" value="Genomic_DNA"/>
</dbReference>
<evidence type="ECO:0000313" key="11">
    <source>
        <dbReference type="Proteomes" id="UP000310708"/>
    </source>
</evidence>
<dbReference type="EMBL" id="SPRO01000014">
    <property type="protein sequence ID" value="TIC31129.1"/>
    <property type="molecule type" value="Genomic_DNA"/>
</dbReference>
<evidence type="ECO:0000313" key="7">
    <source>
        <dbReference type="Proteomes" id="UP000305362"/>
    </source>
</evidence>
<reference evidence="7 8" key="1">
    <citation type="submission" date="2019-03" db="EMBL/GenBank/DDBJ databases">
        <title>Sequencing 25 genomes of Wallemia mellicola.</title>
        <authorList>
            <person name="Gostincar C."/>
        </authorList>
    </citation>
    <scope>NUCLEOTIDE SEQUENCE [LARGE SCALE GENOMIC DNA]</scope>
    <source>
        <strain evidence="2 9">EXF-1262</strain>
        <strain evidence="6 10">EXF-1274</strain>
        <strain evidence="4 7">EXF-1277</strain>
        <strain evidence="5 11">EXF-757</strain>
        <strain evidence="3 8">EXF-8738</strain>
    </source>
</reference>
<dbReference type="AlphaFoldDB" id="A0A4T0P672"/>
<dbReference type="EMBL" id="SPRX01000011">
    <property type="protein sequence ID" value="TIC67492.1"/>
    <property type="molecule type" value="Genomic_DNA"/>
</dbReference>
<organism evidence="3 8">
    <name type="scientific">Wallemia mellicola</name>
    <dbReference type="NCBI Taxonomy" id="1708541"/>
    <lineage>
        <taxon>Eukaryota</taxon>
        <taxon>Fungi</taxon>
        <taxon>Dikarya</taxon>
        <taxon>Basidiomycota</taxon>
        <taxon>Wallemiomycotina</taxon>
        <taxon>Wallemiomycetes</taxon>
        <taxon>Wallemiales</taxon>
        <taxon>Wallemiaceae</taxon>
        <taxon>Wallemia</taxon>
    </lineage>
</organism>